<proteinExistence type="predicted"/>
<comment type="caution">
    <text evidence="2">The sequence shown here is derived from an EMBL/GenBank/DDBJ whole genome shotgun (WGS) entry which is preliminary data.</text>
</comment>
<organism evidence="2 3">
    <name type="scientific">Zasmidium cellare</name>
    <name type="common">Wine cellar mold</name>
    <name type="synonym">Racodium cellare</name>
    <dbReference type="NCBI Taxonomy" id="395010"/>
    <lineage>
        <taxon>Eukaryota</taxon>
        <taxon>Fungi</taxon>
        <taxon>Dikarya</taxon>
        <taxon>Ascomycota</taxon>
        <taxon>Pezizomycotina</taxon>
        <taxon>Dothideomycetes</taxon>
        <taxon>Dothideomycetidae</taxon>
        <taxon>Mycosphaerellales</taxon>
        <taxon>Mycosphaerellaceae</taxon>
        <taxon>Zasmidium</taxon>
    </lineage>
</organism>
<feature type="compositionally biased region" description="Low complexity" evidence="1">
    <location>
        <begin position="166"/>
        <end position="184"/>
    </location>
</feature>
<keyword evidence="3" id="KW-1185">Reference proteome</keyword>
<evidence type="ECO:0000313" key="2">
    <source>
        <dbReference type="EMBL" id="KAK4494591.1"/>
    </source>
</evidence>
<evidence type="ECO:0000313" key="3">
    <source>
        <dbReference type="Proteomes" id="UP001305779"/>
    </source>
</evidence>
<feature type="compositionally biased region" description="Low complexity" evidence="1">
    <location>
        <begin position="56"/>
        <end position="65"/>
    </location>
</feature>
<dbReference type="Proteomes" id="UP001305779">
    <property type="component" value="Unassembled WGS sequence"/>
</dbReference>
<protein>
    <submittedName>
        <fullName evidence="2">Uncharacterized protein</fullName>
    </submittedName>
</protein>
<feature type="compositionally biased region" description="Basic and acidic residues" evidence="1">
    <location>
        <begin position="260"/>
        <end position="290"/>
    </location>
</feature>
<reference evidence="2 3" key="1">
    <citation type="journal article" date="2023" name="G3 (Bethesda)">
        <title>A chromosome-level genome assembly of Zasmidium syzygii isolated from banana leaves.</title>
        <authorList>
            <person name="van Westerhoven A.C."/>
            <person name="Mehrabi R."/>
            <person name="Talebi R."/>
            <person name="Steentjes M.B.F."/>
            <person name="Corcolon B."/>
            <person name="Chong P.A."/>
            <person name="Kema G.H.J."/>
            <person name="Seidl M.F."/>
        </authorList>
    </citation>
    <scope>NUCLEOTIDE SEQUENCE [LARGE SCALE GENOMIC DNA]</scope>
    <source>
        <strain evidence="2 3">P124</strain>
    </source>
</reference>
<accession>A0ABR0E068</accession>
<feature type="compositionally biased region" description="Polar residues" evidence="1">
    <location>
        <begin position="291"/>
        <end position="303"/>
    </location>
</feature>
<evidence type="ECO:0000256" key="1">
    <source>
        <dbReference type="SAM" id="MobiDB-lite"/>
    </source>
</evidence>
<dbReference type="EMBL" id="JAXOVC010000013">
    <property type="protein sequence ID" value="KAK4494591.1"/>
    <property type="molecule type" value="Genomic_DNA"/>
</dbReference>
<name>A0ABR0E068_ZASCE</name>
<feature type="region of interest" description="Disordered" evidence="1">
    <location>
        <begin position="260"/>
        <end position="326"/>
    </location>
</feature>
<feature type="compositionally biased region" description="Acidic residues" evidence="1">
    <location>
        <begin position="316"/>
        <end position="326"/>
    </location>
</feature>
<sequence length="353" mass="38996">MADDALACFTSLLENVPGWIADLESILKSAAERQEEIVFANRPEDEEEAVVVSSVKKAKSKSSSLKSRRSVDDREEGKEEAQNDGLLARPQLKHLTNSDALRLSQRKRKTASVCSGNESGPSKFRARAAAVVYYDGETQKQFEKLVRTVGSTRNAIRKGKMSAKVDSLSRSGSSGSEASCSSGDDSAKSNYRPPRGFGRNDGTEVFDRVDGRLEKAQNLCERAAHQVLRDGDCTLEVTNAKEHFGEALKMAEAEIPVLQKKADKAAERRRRSEERRRAEEEAEEEKRRSQLSETIRNAVSNVTYPGEGKLEVDHLEVDDDDDDDEAEFDIGNIQFAGLGGKLGQMRSSRLTAH</sequence>
<feature type="region of interest" description="Disordered" evidence="1">
    <location>
        <begin position="156"/>
        <end position="203"/>
    </location>
</feature>
<feature type="region of interest" description="Disordered" evidence="1">
    <location>
        <begin position="56"/>
        <end position="121"/>
    </location>
</feature>
<gene>
    <name evidence="2" type="ORF">PRZ48_013947</name>
</gene>
<feature type="compositionally biased region" description="Basic and acidic residues" evidence="1">
    <location>
        <begin position="69"/>
        <end position="81"/>
    </location>
</feature>